<comment type="similarity">
    <text evidence="2">Belongs to the RibF family.</text>
</comment>
<evidence type="ECO:0000256" key="8">
    <source>
        <dbReference type="ARBA" id="ARBA00022741"/>
    </source>
</evidence>
<keyword evidence="9" id="KW-0274">FAD</keyword>
<organism evidence="13 14">
    <name type="scientific">Niallia endozanthoxylica</name>
    <dbReference type="NCBI Taxonomy" id="2036016"/>
    <lineage>
        <taxon>Bacteria</taxon>
        <taxon>Bacillati</taxon>
        <taxon>Bacillota</taxon>
        <taxon>Bacilli</taxon>
        <taxon>Bacillales</taxon>
        <taxon>Bacillaceae</taxon>
        <taxon>Niallia</taxon>
    </lineage>
</organism>
<dbReference type="GO" id="GO:0006747">
    <property type="term" value="P:FAD biosynthetic process"/>
    <property type="evidence" value="ECO:0007669"/>
    <property type="project" value="UniProtKB-UniPathway"/>
</dbReference>
<dbReference type="InterPro" id="IPR014729">
    <property type="entry name" value="Rossmann-like_a/b/a_fold"/>
</dbReference>
<evidence type="ECO:0000256" key="6">
    <source>
        <dbReference type="ARBA" id="ARBA00022679"/>
    </source>
</evidence>
<dbReference type="UniPathway" id="UPA00277">
    <property type="reaction ID" value="UER00407"/>
</dbReference>
<evidence type="ECO:0000256" key="9">
    <source>
        <dbReference type="ARBA" id="ARBA00022827"/>
    </source>
</evidence>
<name>A0A5J5HNR5_9BACI</name>
<dbReference type="Pfam" id="PF06574">
    <property type="entry name" value="FAD_syn"/>
    <property type="match status" value="1"/>
</dbReference>
<keyword evidence="8" id="KW-0547">Nucleotide-binding</keyword>
<dbReference type="Proteomes" id="UP000326671">
    <property type="component" value="Unassembled WGS sequence"/>
</dbReference>
<evidence type="ECO:0000256" key="10">
    <source>
        <dbReference type="ARBA" id="ARBA00022840"/>
    </source>
</evidence>
<keyword evidence="7" id="KW-0548">Nucleotidyltransferase</keyword>
<dbReference type="GO" id="GO:0005524">
    <property type="term" value="F:ATP binding"/>
    <property type="evidence" value="ECO:0007669"/>
    <property type="project" value="UniProtKB-KW"/>
</dbReference>
<evidence type="ECO:0000259" key="12">
    <source>
        <dbReference type="Pfam" id="PF06574"/>
    </source>
</evidence>
<dbReference type="EMBL" id="VYKL01000028">
    <property type="protein sequence ID" value="KAA9021022.1"/>
    <property type="molecule type" value="Genomic_DNA"/>
</dbReference>
<evidence type="ECO:0000256" key="7">
    <source>
        <dbReference type="ARBA" id="ARBA00022695"/>
    </source>
</evidence>
<evidence type="ECO:0000256" key="1">
    <source>
        <dbReference type="ARBA" id="ARBA00004726"/>
    </source>
</evidence>
<evidence type="ECO:0000313" key="13">
    <source>
        <dbReference type="EMBL" id="KAA9021022.1"/>
    </source>
</evidence>
<dbReference type="FunFam" id="3.40.50.620:FF:000021">
    <property type="entry name" value="Riboflavin biosynthesis protein"/>
    <property type="match status" value="1"/>
</dbReference>
<dbReference type="GO" id="GO:0008531">
    <property type="term" value="F:riboflavin kinase activity"/>
    <property type="evidence" value="ECO:0007669"/>
    <property type="project" value="TreeGrafter"/>
</dbReference>
<keyword evidence="5" id="KW-0288">FMN</keyword>
<proteinExistence type="inferred from homology"/>
<dbReference type="GO" id="GO:0009398">
    <property type="term" value="P:FMN biosynthetic process"/>
    <property type="evidence" value="ECO:0007669"/>
    <property type="project" value="TreeGrafter"/>
</dbReference>
<comment type="catalytic activity">
    <reaction evidence="11">
        <text>FMN + ATP + H(+) = FAD + diphosphate</text>
        <dbReference type="Rhea" id="RHEA:17237"/>
        <dbReference type="ChEBI" id="CHEBI:15378"/>
        <dbReference type="ChEBI" id="CHEBI:30616"/>
        <dbReference type="ChEBI" id="CHEBI:33019"/>
        <dbReference type="ChEBI" id="CHEBI:57692"/>
        <dbReference type="ChEBI" id="CHEBI:58210"/>
        <dbReference type="EC" id="2.7.7.2"/>
    </reaction>
</comment>
<comment type="pathway">
    <text evidence="1">Cofactor biosynthesis; FAD biosynthesis; FAD from FMN: step 1/1.</text>
</comment>
<dbReference type="EC" id="2.7.7.2" evidence="3"/>
<dbReference type="AlphaFoldDB" id="A0A5J5HNR5"/>
<dbReference type="Gene3D" id="3.40.50.620">
    <property type="entry name" value="HUPs"/>
    <property type="match status" value="1"/>
</dbReference>
<evidence type="ECO:0000256" key="4">
    <source>
        <dbReference type="ARBA" id="ARBA00022630"/>
    </source>
</evidence>
<gene>
    <name evidence="13" type="ORF">F4V44_17920</name>
</gene>
<dbReference type="OrthoDB" id="9803667at2"/>
<keyword evidence="4" id="KW-0285">Flavoprotein</keyword>
<keyword evidence="14" id="KW-1185">Reference proteome</keyword>
<dbReference type="SUPFAM" id="SSF52374">
    <property type="entry name" value="Nucleotidylyl transferase"/>
    <property type="match status" value="1"/>
</dbReference>
<evidence type="ECO:0000256" key="3">
    <source>
        <dbReference type="ARBA" id="ARBA00012393"/>
    </source>
</evidence>
<dbReference type="PANTHER" id="PTHR22749:SF6">
    <property type="entry name" value="RIBOFLAVIN KINASE"/>
    <property type="match status" value="1"/>
</dbReference>
<dbReference type="CDD" id="cd02064">
    <property type="entry name" value="FAD_synthetase_N"/>
    <property type="match status" value="1"/>
</dbReference>
<evidence type="ECO:0000256" key="11">
    <source>
        <dbReference type="ARBA" id="ARBA00049494"/>
    </source>
</evidence>
<sequence>MKDLKTVYLTHGPEFSLPKPEPCVMAMGFFDGVHVAHQQVILEAKNIARKRKIKLAVMTFFPHPREVLNLGKEKMNYLTPLEVKLDRFSKLGVDIVYVIKFDLVFAELSPKEFIDTYVTGLGVKHAVAGFDFTYGQKGKGTMKTMSTDGEGKFLVTVISKLDYKGQKISSTFIRNLLSHGEVNEIASYLGDYYETRGKVVSHYHSRIGKRFYIDVAVHPYYTLPANGIYEVEMHSEGHVYHGSALVYSNKIKLSFDGTIKNQTYETVKLKWIRSLDIERVQLQQI</sequence>
<accession>A0A5J5HNR5</accession>
<dbReference type="PANTHER" id="PTHR22749">
    <property type="entry name" value="RIBOFLAVIN KINASE/FMN ADENYLYLTRANSFERASE"/>
    <property type="match status" value="1"/>
</dbReference>
<dbReference type="InterPro" id="IPR015864">
    <property type="entry name" value="FAD_synthase"/>
</dbReference>
<keyword evidence="10" id="KW-0067">ATP-binding</keyword>
<evidence type="ECO:0000313" key="14">
    <source>
        <dbReference type="Proteomes" id="UP000326671"/>
    </source>
</evidence>
<keyword evidence="6 13" id="KW-0808">Transferase</keyword>
<protein>
    <recommendedName>
        <fullName evidence="3">FAD synthase</fullName>
        <ecNumber evidence="3">2.7.7.2</ecNumber>
    </recommendedName>
</protein>
<evidence type="ECO:0000256" key="5">
    <source>
        <dbReference type="ARBA" id="ARBA00022643"/>
    </source>
</evidence>
<dbReference type="GO" id="GO:0009231">
    <property type="term" value="P:riboflavin biosynthetic process"/>
    <property type="evidence" value="ECO:0007669"/>
    <property type="project" value="InterPro"/>
</dbReference>
<feature type="domain" description="FAD synthetase" evidence="12">
    <location>
        <begin position="19"/>
        <end position="171"/>
    </location>
</feature>
<dbReference type="GO" id="GO:0003919">
    <property type="term" value="F:FMN adenylyltransferase activity"/>
    <property type="evidence" value="ECO:0007669"/>
    <property type="project" value="UniProtKB-EC"/>
</dbReference>
<reference evidence="13 14" key="1">
    <citation type="submission" date="2019-09" db="EMBL/GenBank/DDBJ databases">
        <title>Whole genome sequences of isolates from the Mars Exploration Rovers.</title>
        <authorList>
            <person name="Seuylemezian A."/>
            <person name="Vaishampayan P."/>
        </authorList>
    </citation>
    <scope>NUCLEOTIDE SEQUENCE [LARGE SCALE GENOMIC DNA]</scope>
    <source>
        <strain evidence="13 14">MER_TA_151</strain>
    </source>
</reference>
<comment type="caution">
    <text evidence="13">The sequence shown here is derived from an EMBL/GenBank/DDBJ whole genome shotgun (WGS) entry which is preliminary data.</text>
</comment>
<evidence type="ECO:0000256" key="2">
    <source>
        <dbReference type="ARBA" id="ARBA00010214"/>
    </source>
</evidence>
<dbReference type="InterPro" id="IPR023468">
    <property type="entry name" value="Riboflavin_kinase"/>
</dbReference>